<name>A0A2B7XMB8_9EURO</name>
<evidence type="ECO:0000313" key="3">
    <source>
        <dbReference type="Proteomes" id="UP000224080"/>
    </source>
</evidence>
<dbReference type="EMBL" id="PDNC01000003">
    <property type="protein sequence ID" value="PGH09738.1"/>
    <property type="molecule type" value="Genomic_DNA"/>
</dbReference>
<gene>
    <name evidence="2" type="ORF">GX51_00418</name>
</gene>
<reference evidence="2 3" key="1">
    <citation type="submission" date="2017-10" db="EMBL/GenBank/DDBJ databases">
        <title>Comparative genomics in systemic dimorphic fungi from Ajellomycetaceae.</title>
        <authorList>
            <person name="Munoz J.F."/>
            <person name="Mcewen J.G."/>
            <person name="Clay O.K."/>
            <person name="Cuomo C.A."/>
        </authorList>
    </citation>
    <scope>NUCLEOTIDE SEQUENCE [LARGE SCALE GENOMIC DNA]</scope>
    <source>
        <strain evidence="2 3">UAMH130</strain>
    </source>
</reference>
<evidence type="ECO:0000256" key="1">
    <source>
        <dbReference type="SAM" id="MobiDB-lite"/>
    </source>
</evidence>
<accession>A0A2B7XMB8</accession>
<evidence type="ECO:0000313" key="2">
    <source>
        <dbReference type="EMBL" id="PGH09738.1"/>
    </source>
</evidence>
<sequence length="83" mass="9154">MASTIVFERDMESPELIERETGWSQTATASGTKGNMALFCAERTRDPRGAEQGLFAKFMRPHGQHIPKTKPYTHGSTPSGTDL</sequence>
<proteinExistence type="predicted"/>
<protein>
    <submittedName>
        <fullName evidence="2">Uncharacterized protein</fullName>
    </submittedName>
</protein>
<feature type="compositionally biased region" description="Polar residues" evidence="1">
    <location>
        <begin position="74"/>
        <end position="83"/>
    </location>
</feature>
<organism evidence="2 3">
    <name type="scientific">Blastomyces parvus</name>
    <dbReference type="NCBI Taxonomy" id="2060905"/>
    <lineage>
        <taxon>Eukaryota</taxon>
        <taxon>Fungi</taxon>
        <taxon>Dikarya</taxon>
        <taxon>Ascomycota</taxon>
        <taxon>Pezizomycotina</taxon>
        <taxon>Eurotiomycetes</taxon>
        <taxon>Eurotiomycetidae</taxon>
        <taxon>Onygenales</taxon>
        <taxon>Ajellomycetaceae</taxon>
        <taxon>Blastomyces</taxon>
    </lineage>
</organism>
<dbReference type="AlphaFoldDB" id="A0A2B7XMB8"/>
<keyword evidence="3" id="KW-1185">Reference proteome</keyword>
<feature type="region of interest" description="Disordered" evidence="1">
    <location>
        <begin position="60"/>
        <end position="83"/>
    </location>
</feature>
<dbReference type="Proteomes" id="UP000224080">
    <property type="component" value="Unassembled WGS sequence"/>
</dbReference>
<comment type="caution">
    <text evidence="2">The sequence shown here is derived from an EMBL/GenBank/DDBJ whole genome shotgun (WGS) entry which is preliminary data.</text>
</comment>